<evidence type="ECO:0000313" key="1">
    <source>
        <dbReference type="EMBL" id="GMT25460.1"/>
    </source>
</evidence>
<name>A0AAV5W0V6_9BILA</name>
<dbReference type="EMBL" id="BTSY01000004">
    <property type="protein sequence ID" value="GMT25460.1"/>
    <property type="molecule type" value="Genomic_DNA"/>
</dbReference>
<reference evidence="1" key="1">
    <citation type="submission" date="2023-10" db="EMBL/GenBank/DDBJ databases">
        <title>Genome assembly of Pristionchus species.</title>
        <authorList>
            <person name="Yoshida K."/>
            <person name="Sommer R.J."/>
        </authorList>
    </citation>
    <scope>NUCLEOTIDE SEQUENCE</scope>
    <source>
        <strain evidence="1">RS5133</strain>
    </source>
</reference>
<keyword evidence="2" id="KW-1185">Reference proteome</keyword>
<protein>
    <recommendedName>
        <fullName evidence="3">Ribosomal protein</fullName>
    </recommendedName>
</protein>
<comment type="caution">
    <text evidence="1">The sequence shown here is derived from an EMBL/GenBank/DDBJ whole genome shotgun (WGS) entry which is preliminary data.</text>
</comment>
<sequence length="76" mass="8249">SLLVVFRYRGAARVTIKLLAVEGTVGSVNDGPLHQLLALQLIRTLGHRSVLLQPPASSPHLSSPYPRTAINKIKLQ</sequence>
<evidence type="ECO:0000313" key="2">
    <source>
        <dbReference type="Proteomes" id="UP001432322"/>
    </source>
</evidence>
<organism evidence="1 2">
    <name type="scientific">Pristionchus fissidentatus</name>
    <dbReference type="NCBI Taxonomy" id="1538716"/>
    <lineage>
        <taxon>Eukaryota</taxon>
        <taxon>Metazoa</taxon>
        <taxon>Ecdysozoa</taxon>
        <taxon>Nematoda</taxon>
        <taxon>Chromadorea</taxon>
        <taxon>Rhabditida</taxon>
        <taxon>Rhabditina</taxon>
        <taxon>Diplogasteromorpha</taxon>
        <taxon>Diplogasteroidea</taxon>
        <taxon>Neodiplogasteridae</taxon>
        <taxon>Pristionchus</taxon>
    </lineage>
</organism>
<dbReference type="AlphaFoldDB" id="A0AAV5W0V6"/>
<proteinExistence type="predicted"/>
<accession>A0AAV5W0V6</accession>
<evidence type="ECO:0008006" key="3">
    <source>
        <dbReference type="Google" id="ProtNLM"/>
    </source>
</evidence>
<gene>
    <name evidence="1" type="ORF">PFISCL1PPCAC_16757</name>
</gene>
<feature type="non-terminal residue" evidence="1">
    <location>
        <position position="1"/>
    </location>
</feature>
<dbReference type="Proteomes" id="UP001432322">
    <property type="component" value="Unassembled WGS sequence"/>
</dbReference>